<dbReference type="VEuPathDB" id="FungiDB:SJAG_01251"/>
<proteinExistence type="inferred from homology"/>
<dbReference type="PANTHER" id="PTHR14957">
    <property type="entry name" value="UBIQUITIN-LIKE-CONJUGATING ENZYME ATG10"/>
    <property type="match status" value="1"/>
</dbReference>
<evidence type="ECO:0000313" key="8">
    <source>
        <dbReference type="EMBL" id="EEB06212.1"/>
    </source>
</evidence>
<evidence type="ECO:0000256" key="2">
    <source>
        <dbReference type="ARBA" id="ARBA00021099"/>
    </source>
</evidence>
<reference evidence="8 10" key="1">
    <citation type="journal article" date="2011" name="Science">
        <title>Comparative functional genomics of the fission yeasts.</title>
        <authorList>
            <person name="Rhind N."/>
            <person name="Chen Z."/>
            <person name="Yassour M."/>
            <person name="Thompson D.A."/>
            <person name="Haas B.J."/>
            <person name="Habib N."/>
            <person name="Wapinski I."/>
            <person name="Roy S."/>
            <person name="Lin M.F."/>
            <person name="Heiman D.I."/>
            <person name="Young S.K."/>
            <person name="Furuya K."/>
            <person name="Guo Y."/>
            <person name="Pidoux A."/>
            <person name="Chen H.M."/>
            <person name="Robbertse B."/>
            <person name="Goldberg J.M."/>
            <person name="Aoki K."/>
            <person name="Bayne E.H."/>
            <person name="Berlin A.M."/>
            <person name="Desjardins C.A."/>
            <person name="Dobbs E."/>
            <person name="Dukaj L."/>
            <person name="Fan L."/>
            <person name="FitzGerald M.G."/>
            <person name="French C."/>
            <person name="Gujja S."/>
            <person name="Hansen K."/>
            <person name="Keifenheim D."/>
            <person name="Levin J.Z."/>
            <person name="Mosher R.A."/>
            <person name="Mueller C.A."/>
            <person name="Pfiffner J."/>
            <person name="Priest M."/>
            <person name="Russ C."/>
            <person name="Smialowska A."/>
            <person name="Swoboda P."/>
            <person name="Sykes S.M."/>
            <person name="Vaughn M."/>
            <person name="Vengrova S."/>
            <person name="Yoder R."/>
            <person name="Zeng Q."/>
            <person name="Allshire R."/>
            <person name="Baulcombe D."/>
            <person name="Birren B.W."/>
            <person name="Brown W."/>
            <person name="Ekwall K."/>
            <person name="Kellis M."/>
            <person name="Leatherwood J."/>
            <person name="Levin H."/>
            <person name="Margalit H."/>
            <person name="Martienssen R."/>
            <person name="Nieduszynski C.A."/>
            <person name="Spatafora J.W."/>
            <person name="Friedman N."/>
            <person name="Dalgaard J.Z."/>
            <person name="Baumann P."/>
            <person name="Niki H."/>
            <person name="Regev A."/>
            <person name="Nusbaum C."/>
        </authorList>
    </citation>
    <scope>NUCLEOTIDE SEQUENCE [LARGE SCALE GENOMIC DNA]</scope>
    <source>
        <strain evidence="10">yFS275 / FY16936</strain>
    </source>
</reference>
<keyword evidence="10" id="KW-1185">Reference proteome</keyword>
<evidence type="ECO:0000256" key="1">
    <source>
        <dbReference type="ARBA" id="ARBA00005696"/>
    </source>
</evidence>
<dbReference type="GO" id="GO:0019787">
    <property type="term" value="F:ubiquitin-like protein transferase activity"/>
    <property type="evidence" value="ECO:0007669"/>
    <property type="project" value="InterPro"/>
</dbReference>
<dbReference type="OMA" id="AWIRFSP"/>
<dbReference type="InterPro" id="IPR007135">
    <property type="entry name" value="Atg3/Atg10"/>
</dbReference>
<gene>
    <name evidence="9" type="primary">atg10</name>
    <name evidence="8" type="ORF">SJAG_01251</name>
</gene>
<dbReference type="STRING" id="402676.B6K062"/>
<dbReference type="GeneID" id="7048401"/>
<keyword evidence="5" id="KW-0653">Protein transport</keyword>
<name>B6K062_SCHJY</name>
<dbReference type="JaponicusDB" id="SJAG_01251">
    <property type="gene designation" value="atg10"/>
</dbReference>
<dbReference type="GO" id="GO:0006914">
    <property type="term" value="P:autophagy"/>
    <property type="evidence" value="ECO:0007669"/>
    <property type="project" value="UniProtKB-KW"/>
</dbReference>
<accession>B6K062</accession>
<evidence type="ECO:0000256" key="4">
    <source>
        <dbReference type="ARBA" id="ARBA00022786"/>
    </source>
</evidence>
<dbReference type="Gene3D" id="3.30.1460.50">
    <property type="match status" value="1"/>
</dbReference>
<organism evidence="8 10">
    <name type="scientific">Schizosaccharomyces japonicus (strain yFS275 / FY16936)</name>
    <name type="common">Fission yeast</name>
    <dbReference type="NCBI Taxonomy" id="402676"/>
    <lineage>
        <taxon>Eukaryota</taxon>
        <taxon>Fungi</taxon>
        <taxon>Dikarya</taxon>
        <taxon>Ascomycota</taxon>
        <taxon>Taphrinomycotina</taxon>
        <taxon>Schizosaccharomycetes</taxon>
        <taxon>Schizosaccharomycetales</taxon>
        <taxon>Schizosaccharomycetaceae</taxon>
        <taxon>Schizosaccharomyces</taxon>
    </lineage>
</organism>
<keyword evidence="5" id="KW-0813">Transport</keyword>
<keyword evidence="3" id="KW-0808">Transferase</keyword>
<dbReference type="Proteomes" id="UP000001744">
    <property type="component" value="Unassembled WGS sequence"/>
</dbReference>
<keyword evidence="4" id="KW-0833">Ubl conjugation pathway</keyword>
<evidence type="ECO:0000256" key="7">
    <source>
        <dbReference type="ARBA" id="ARBA00029833"/>
    </source>
</evidence>
<evidence type="ECO:0000313" key="9">
    <source>
        <dbReference type="JaponicusDB" id="SJAG_01251"/>
    </source>
</evidence>
<dbReference type="GO" id="GO:0015031">
    <property type="term" value="P:protein transport"/>
    <property type="evidence" value="ECO:0007669"/>
    <property type="project" value="UniProtKB-KW"/>
</dbReference>
<dbReference type="OrthoDB" id="4089664at2759"/>
<dbReference type="RefSeq" id="XP_002172505.1">
    <property type="nucleotide sequence ID" value="XM_002172469.2"/>
</dbReference>
<evidence type="ECO:0000256" key="3">
    <source>
        <dbReference type="ARBA" id="ARBA00022679"/>
    </source>
</evidence>
<evidence type="ECO:0000256" key="5">
    <source>
        <dbReference type="ARBA" id="ARBA00022927"/>
    </source>
</evidence>
<dbReference type="PANTHER" id="PTHR14957:SF1">
    <property type="entry name" value="UBIQUITIN-LIKE-CONJUGATING ENZYME ATG10"/>
    <property type="match status" value="1"/>
</dbReference>
<dbReference type="HOGENOM" id="CLU_1469036_0_0_1"/>
<keyword evidence="6" id="KW-0072">Autophagy</keyword>
<dbReference type="EMBL" id="KE651168">
    <property type="protein sequence ID" value="EEB06212.1"/>
    <property type="molecule type" value="Genomic_DNA"/>
</dbReference>
<dbReference type="AlphaFoldDB" id="B6K062"/>
<evidence type="ECO:0000256" key="6">
    <source>
        <dbReference type="ARBA" id="ARBA00023006"/>
    </source>
</evidence>
<comment type="similarity">
    <text evidence="1">Belongs to the ATG10 family.</text>
</comment>
<protein>
    <recommendedName>
        <fullName evidence="2">Ubiquitin-like-conjugating enzyme ATG10</fullName>
    </recommendedName>
    <alternativeName>
        <fullName evidence="7">Autophagy-related protein 10</fullName>
    </alternativeName>
</protein>
<dbReference type="Pfam" id="PF03987">
    <property type="entry name" value="Autophagy_act_C"/>
    <property type="match status" value="1"/>
</dbReference>
<sequence>MLQSFNKQLQKLELQLKQCNYDCKIVTQNESNSLYISWQYSDFQTCVEKDEQCLDVVHNRAPIINIREWIVYSKTFLVPVLYFQVYCNGHFVSKLDELEQLLNCHDEHLHEAVGMGDHPIESGICWFIHPCQTKSFFDNWSLSINESRYLDTWLSYIQCKFAFLCVPFYESRLHATKQQSELQG</sequence>
<dbReference type="eggNOG" id="ENOG502SBNV">
    <property type="taxonomic scope" value="Eukaryota"/>
</dbReference>
<evidence type="ECO:0000313" key="10">
    <source>
        <dbReference type="Proteomes" id="UP000001744"/>
    </source>
</evidence>